<evidence type="ECO:0000256" key="3">
    <source>
        <dbReference type="ARBA" id="ARBA00022777"/>
    </source>
</evidence>
<dbReference type="CDD" id="cd07995">
    <property type="entry name" value="TPK"/>
    <property type="match status" value="1"/>
</dbReference>
<dbReference type="EC" id="2.7.6.2" evidence="5"/>
<dbReference type="SMART" id="SM00983">
    <property type="entry name" value="TPK_B1_binding"/>
    <property type="match status" value="1"/>
</dbReference>
<evidence type="ECO:0000256" key="4">
    <source>
        <dbReference type="ARBA" id="ARBA00022840"/>
    </source>
</evidence>
<dbReference type="PANTHER" id="PTHR41299:SF1">
    <property type="entry name" value="THIAMINE PYROPHOSPHOKINASE"/>
    <property type="match status" value="1"/>
</dbReference>
<dbReference type="InterPro" id="IPR007371">
    <property type="entry name" value="TPK_catalytic"/>
</dbReference>
<dbReference type="SUPFAM" id="SSF63999">
    <property type="entry name" value="Thiamin pyrophosphokinase, catalytic domain"/>
    <property type="match status" value="1"/>
</dbReference>
<dbReference type="GO" id="GO:0004788">
    <property type="term" value="F:thiamine diphosphokinase activity"/>
    <property type="evidence" value="ECO:0007669"/>
    <property type="project" value="UniProtKB-UniRule"/>
</dbReference>
<dbReference type="PANTHER" id="PTHR41299">
    <property type="entry name" value="THIAMINE PYROPHOSPHOKINASE"/>
    <property type="match status" value="1"/>
</dbReference>
<organism evidence="7">
    <name type="scientific">[Clostridium] nexile</name>
    <dbReference type="NCBI Taxonomy" id="29361"/>
    <lineage>
        <taxon>Bacteria</taxon>
        <taxon>Bacillati</taxon>
        <taxon>Bacillota</taxon>
        <taxon>Clostridia</taxon>
        <taxon>Lachnospirales</taxon>
        <taxon>Lachnospiraceae</taxon>
        <taxon>Tyzzerella</taxon>
    </lineage>
</organism>
<proteinExistence type="predicted"/>
<dbReference type="GO" id="GO:0030975">
    <property type="term" value="F:thiamine binding"/>
    <property type="evidence" value="ECO:0007669"/>
    <property type="project" value="InterPro"/>
</dbReference>
<dbReference type="Pfam" id="PF04265">
    <property type="entry name" value="TPK_B1_binding"/>
    <property type="match status" value="1"/>
</dbReference>
<dbReference type="InterPro" id="IPR007373">
    <property type="entry name" value="Thiamin_PyroPKinase_B1-bd"/>
</dbReference>
<keyword evidence="2" id="KW-0547">Nucleotide-binding</keyword>
<name>A0A6N2TR29_9FIRM</name>
<dbReference type="SUPFAM" id="SSF63862">
    <property type="entry name" value="Thiamin pyrophosphokinase, substrate-binding domain"/>
    <property type="match status" value="1"/>
</dbReference>
<dbReference type="InterPro" id="IPR053149">
    <property type="entry name" value="TPK"/>
</dbReference>
<evidence type="ECO:0000256" key="2">
    <source>
        <dbReference type="ARBA" id="ARBA00022741"/>
    </source>
</evidence>
<dbReference type="InterPro" id="IPR036759">
    <property type="entry name" value="TPK_catalytic_sf"/>
</dbReference>
<dbReference type="Gene3D" id="3.40.50.10240">
    <property type="entry name" value="Thiamin pyrophosphokinase, catalytic domain"/>
    <property type="match status" value="1"/>
</dbReference>
<evidence type="ECO:0000313" key="7">
    <source>
        <dbReference type="EMBL" id="VYT07172.1"/>
    </source>
</evidence>
<reference evidence="7" key="1">
    <citation type="submission" date="2019-11" db="EMBL/GenBank/DDBJ databases">
        <authorList>
            <person name="Feng L."/>
        </authorList>
    </citation>
    <scope>NUCLEOTIDE SEQUENCE</scope>
    <source>
        <strain evidence="7">CnexileLFYP112</strain>
    </source>
</reference>
<dbReference type="AlphaFoldDB" id="A0A6N2TR29"/>
<dbReference type="Pfam" id="PF04263">
    <property type="entry name" value="TPK_catalytic"/>
    <property type="match status" value="1"/>
</dbReference>
<dbReference type="GO" id="GO:0009229">
    <property type="term" value="P:thiamine diphosphate biosynthetic process"/>
    <property type="evidence" value="ECO:0007669"/>
    <property type="project" value="InterPro"/>
</dbReference>
<evidence type="ECO:0000256" key="1">
    <source>
        <dbReference type="ARBA" id="ARBA00022679"/>
    </source>
</evidence>
<gene>
    <name evidence="7" type="primary">thiN</name>
    <name evidence="7" type="ORF">CNLFYP112_00454</name>
</gene>
<dbReference type="GO" id="GO:0016301">
    <property type="term" value="F:kinase activity"/>
    <property type="evidence" value="ECO:0007669"/>
    <property type="project" value="UniProtKB-KW"/>
</dbReference>
<dbReference type="InterPro" id="IPR006282">
    <property type="entry name" value="Thi_PPkinase"/>
</dbReference>
<evidence type="ECO:0000256" key="5">
    <source>
        <dbReference type="NCBIfam" id="TIGR01378"/>
    </source>
</evidence>
<dbReference type="EMBL" id="CACRTG010000012">
    <property type="protein sequence ID" value="VYT07172.1"/>
    <property type="molecule type" value="Genomic_DNA"/>
</dbReference>
<keyword evidence="4" id="KW-0067">ATP-binding</keyword>
<keyword evidence="3 7" id="KW-0418">Kinase</keyword>
<dbReference type="NCBIfam" id="TIGR01378">
    <property type="entry name" value="thi_PPkinase"/>
    <property type="match status" value="1"/>
</dbReference>
<dbReference type="InterPro" id="IPR036371">
    <property type="entry name" value="TPK_B1-bd_sf"/>
</dbReference>
<dbReference type="GO" id="GO:0005524">
    <property type="term" value="F:ATP binding"/>
    <property type="evidence" value="ECO:0007669"/>
    <property type="project" value="UniProtKB-KW"/>
</dbReference>
<evidence type="ECO:0000259" key="6">
    <source>
        <dbReference type="SMART" id="SM00983"/>
    </source>
</evidence>
<feature type="domain" description="Thiamin pyrophosphokinase thiamin-binding" evidence="6">
    <location>
        <begin position="145"/>
        <end position="211"/>
    </location>
</feature>
<accession>A0A6N2TR29</accession>
<keyword evidence="1 7" id="KW-0808">Transferase</keyword>
<dbReference type="GO" id="GO:0006772">
    <property type="term" value="P:thiamine metabolic process"/>
    <property type="evidence" value="ECO:0007669"/>
    <property type="project" value="UniProtKB-UniRule"/>
</dbReference>
<protein>
    <recommendedName>
        <fullName evidence="5">Thiamine diphosphokinase</fullName>
        <ecNumber evidence="5">2.7.6.2</ecNumber>
    </recommendedName>
</protein>
<sequence length="224" mass="24947">MNKKGLIISGGTINTSFALQTLKEVQPDYIIGVDKGLEFLYQNQIVPSHIVGDFDSANPEIVSYYKEHTTVPIRKFNPVKDASDTEIAVRLALELKVKELWILGGTGTRIDHVLANIQVLKIPYDAGVKAYIVDVCNKISLIGKETCLKKEDAFGPYFSVFPLGGIVEHFSLEGAKYPLCDHTLCPYDSLCVSNQIQDEEVRITFPKGLVILMETRDEESVCFC</sequence>